<protein>
    <recommendedName>
        <fullName evidence="6 11">Phosphoglycerate kinase</fullName>
        <ecNumber evidence="5 11">2.7.2.3</ecNumber>
    </recommendedName>
</protein>
<evidence type="ECO:0000256" key="1">
    <source>
        <dbReference type="ARBA" id="ARBA00000642"/>
    </source>
</evidence>
<name>A0A1F7RXT2_9BACT</name>
<keyword evidence="7 11" id="KW-0808">Transferase</keyword>
<evidence type="ECO:0000313" key="15">
    <source>
        <dbReference type="EMBL" id="OGL46362.1"/>
    </source>
</evidence>
<evidence type="ECO:0000256" key="3">
    <source>
        <dbReference type="ARBA" id="ARBA00008982"/>
    </source>
</evidence>
<organism evidence="15 16">
    <name type="scientific">Candidatus Schekmanbacteria bacterium RBG_16_38_10</name>
    <dbReference type="NCBI Taxonomy" id="1817879"/>
    <lineage>
        <taxon>Bacteria</taxon>
        <taxon>Candidatus Schekmaniibacteriota</taxon>
    </lineage>
</organism>
<dbReference type="EC" id="2.7.2.3" evidence="5 11"/>
<feature type="binding site" evidence="11 13">
    <location>
        <position position="319"/>
    </location>
    <ligand>
        <name>ATP</name>
        <dbReference type="ChEBI" id="CHEBI:30616"/>
    </ligand>
</feature>
<dbReference type="GO" id="GO:0005524">
    <property type="term" value="F:ATP binding"/>
    <property type="evidence" value="ECO:0007669"/>
    <property type="project" value="UniProtKB-KW"/>
</dbReference>
<dbReference type="GO" id="GO:0006094">
    <property type="term" value="P:gluconeogenesis"/>
    <property type="evidence" value="ECO:0007669"/>
    <property type="project" value="TreeGrafter"/>
</dbReference>
<comment type="similarity">
    <text evidence="3 11 14">Belongs to the phosphoglycerate kinase family.</text>
</comment>
<comment type="subunit">
    <text evidence="4 11">Monomer.</text>
</comment>
<keyword evidence="11" id="KW-0324">Glycolysis</keyword>
<dbReference type="InterPro" id="IPR036043">
    <property type="entry name" value="Phosphoglycerate_kinase_sf"/>
</dbReference>
<dbReference type="GO" id="GO:0043531">
    <property type="term" value="F:ADP binding"/>
    <property type="evidence" value="ECO:0007669"/>
    <property type="project" value="TreeGrafter"/>
</dbReference>
<dbReference type="EMBL" id="MGDE01000091">
    <property type="protein sequence ID" value="OGL46362.1"/>
    <property type="molecule type" value="Genomic_DNA"/>
</dbReference>
<feature type="binding site" evidence="12">
    <location>
        <position position="119"/>
    </location>
    <ligand>
        <name>(2R)-3-phosphoglycerate</name>
        <dbReference type="ChEBI" id="CHEBI:58272"/>
    </ligand>
</feature>
<comment type="catalytic activity">
    <reaction evidence="1 11 14">
        <text>(2R)-3-phosphoglycerate + ATP = (2R)-3-phospho-glyceroyl phosphate + ADP</text>
        <dbReference type="Rhea" id="RHEA:14801"/>
        <dbReference type="ChEBI" id="CHEBI:30616"/>
        <dbReference type="ChEBI" id="CHEBI:57604"/>
        <dbReference type="ChEBI" id="CHEBI:58272"/>
        <dbReference type="ChEBI" id="CHEBI:456216"/>
        <dbReference type="EC" id="2.7.2.3"/>
    </reaction>
</comment>
<dbReference type="FunFam" id="3.40.50.1260:FF:000003">
    <property type="entry name" value="Phosphoglycerate kinase"/>
    <property type="match status" value="1"/>
</dbReference>
<feature type="binding site" evidence="11">
    <location>
        <position position="152"/>
    </location>
    <ligand>
        <name>substrate</name>
    </ligand>
</feature>
<reference evidence="15 16" key="1">
    <citation type="journal article" date="2016" name="Nat. Commun.">
        <title>Thousands of microbial genomes shed light on interconnected biogeochemical processes in an aquifer system.</title>
        <authorList>
            <person name="Anantharaman K."/>
            <person name="Brown C.T."/>
            <person name="Hug L.A."/>
            <person name="Sharon I."/>
            <person name="Castelle C.J."/>
            <person name="Probst A.J."/>
            <person name="Thomas B.C."/>
            <person name="Singh A."/>
            <person name="Wilkins M.J."/>
            <person name="Karaoz U."/>
            <person name="Brodie E.L."/>
            <person name="Williams K.H."/>
            <person name="Hubbard S.S."/>
            <person name="Banfield J.F."/>
        </authorList>
    </citation>
    <scope>NUCLEOTIDE SEQUENCE [LARGE SCALE GENOMIC DNA]</scope>
</reference>
<evidence type="ECO:0000256" key="13">
    <source>
        <dbReference type="PIRSR" id="PIRSR000724-2"/>
    </source>
</evidence>
<feature type="binding site" evidence="11 12">
    <location>
        <begin position="21"/>
        <end position="23"/>
    </location>
    <ligand>
        <name>substrate</name>
    </ligand>
</feature>
<feature type="binding site" evidence="11">
    <location>
        <position position="288"/>
    </location>
    <ligand>
        <name>ATP</name>
        <dbReference type="ChEBI" id="CHEBI:30616"/>
    </ligand>
</feature>
<feature type="binding site" evidence="12">
    <location>
        <position position="152"/>
    </location>
    <ligand>
        <name>(2R)-3-phosphoglycerate</name>
        <dbReference type="ChEBI" id="CHEBI:58272"/>
    </ligand>
</feature>
<gene>
    <name evidence="11" type="primary">pgk</name>
    <name evidence="15" type="ORF">A2W05_01535</name>
</gene>
<feature type="binding site" evidence="11 13">
    <location>
        <position position="202"/>
    </location>
    <ligand>
        <name>ATP</name>
        <dbReference type="ChEBI" id="CHEBI:30616"/>
    </ligand>
</feature>
<evidence type="ECO:0000256" key="5">
    <source>
        <dbReference type="ARBA" id="ARBA00013061"/>
    </source>
</evidence>
<evidence type="ECO:0000256" key="12">
    <source>
        <dbReference type="PIRSR" id="PIRSR000724-1"/>
    </source>
</evidence>
<feature type="binding site" evidence="11 12">
    <location>
        <begin position="60"/>
        <end position="63"/>
    </location>
    <ligand>
        <name>substrate</name>
    </ligand>
</feature>
<comment type="caution">
    <text evidence="15">The sequence shown here is derived from an EMBL/GenBank/DDBJ whole genome shotgun (WGS) entry which is preliminary data.</text>
</comment>
<dbReference type="PROSITE" id="PS00111">
    <property type="entry name" value="PGLYCERATE_KINASE"/>
    <property type="match status" value="1"/>
</dbReference>
<evidence type="ECO:0000256" key="2">
    <source>
        <dbReference type="ARBA" id="ARBA00004838"/>
    </source>
</evidence>
<dbReference type="GO" id="GO:0004618">
    <property type="term" value="F:phosphoglycerate kinase activity"/>
    <property type="evidence" value="ECO:0007669"/>
    <property type="project" value="UniProtKB-UniRule"/>
</dbReference>
<feature type="binding site" evidence="11 13">
    <location>
        <begin position="345"/>
        <end position="348"/>
    </location>
    <ligand>
        <name>ATP</name>
        <dbReference type="ChEBI" id="CHEBI:30616"/>
    </ligand>
</feature>
<keyword evidence="10 11" id="KW-0067">ATP-binding</keyword>
<dbReference type="UniPathway" id="UPA00109">
    <property type="reaction ID" value="UER00185"/>
</dbReference>
<dbReference type="Gene3D" id="3.40.50.1260">
    <property type="entry name" value="Phosphoglycerate kinase, N-terminal domain"/>
    <property type="match status" value="2"/>
</dbReference>
<dbReference type="PANTHER" id="PTHR11406:SF23">
    <property type="entry name" value="PHOSPHOGLYCERATE KINASE 1, CHLOROPLASTIC-RELATED"/>
    <property type="match status" value="1"/>
</dbReference>
<accession>A0A1F7RXT2</accession>
<dbReference type="PRINTS" id="PR00477">
    <property type="entry name" value="PHGLYCKINASE"/>
</dbReference>
<evidence type="ECO:0000256" key="9">
    <source>
        <dbReference type="ARBA" id="ARBA00022777"/>
    </source>
</evidence>
<dbReference type="AlphaFoldDB" id="A0A1F7RXT2"/>
<dbReference type="GO" id="GO:0005829">
    <property type="term" value="C:cytosol"/>
    <property type="evidence" value="ECO:0007669"/>
    <property type="project" value="TreeGrafter"/>
</dbReference>
<proteinExistence type="inferred from homology"/>
<feature type="binding site" evidence="12">
    <location>
        <position position="37"/>
    </location>
    <ligand>
        <name>(2R)-3-phosphoglycerate</name>
        <dbReference type="ChEBI" id="CHEBI:58272"/>
    </ligand>
</feature>
<evidence type="ECO:0000256" key="6">
    <source>
        <dbReference type="ARBA" id="ARBA00016471"/>
    </source>
</evidence>
<evidence type="ECO:0000256" key="4">
    <source>
        <dbReference type="ARBA" id="ARBA00011245"/>
    </source>
</evidence>
<dbReference type="HAMAP" id="MF_00145">
    <property type="entry name" value="Phosphoglyc_kinase"/>
    <property type="match status" value="1"/>
</dbReference>
<feature type="binding site" evidence="11">
    <location>
        <position position="119"/>
    </location>
    <ligand>
        <name>substrate</name>
    </ligand>
</feature>
<dbReference type="Pfam" id="PF00162">
    <property type="entry name" value="PGK"/>
    <property type="match status" value="1"/>
</dbReference>
<dbReference type="PIRSF" id="PIRSF000724">
    <property type="entry name" value="Pgk"/>
    <property type="match status" value="1"/>
</dbReference>
<dbReference type="GO" id="GO:0006096">
    <property type="term" value="P:glycolytic process"/>
    <property type="evidence" value="ECO:0007669"/>
    <property type="project" value="UniProtKB-UniRule"/>
</dbReference>
<dbReference type="InterPro" id="IPR001576">
    <property type="entry name" value="Phosphoglycerate_kinase"/>
</dbReference>
<keyword evidence="11" id="KW-0963">Cytoplasm</keyword>
<dbReference type="InterPro" id="IPR015911">
    <property type="entry name" value="Phosphoglycerate_kinase_CS"/>
</dbReference>
<feature type="binding site" evidence="11">
    <location>
        <position position="37"/>
    </location>
    <ligand>
        <name>substrate</name>
    </ligand>
</feature>
<keyword evidence="8 11" id="KW-0547">Nucleotide-binding</keyword>
<keyword evidence="9 11" id="KW-0418">Kinase</keyword>
<sequence>MTILSIQDLDIKDKRVLVRVDFNVPLTPNGDVADAGRIKATIPTIQHITKNGGKCIIISHLGRPEGKKNPKYSLDVVARCLEKLMGQKVKFVDDCIGDKTLASIIALKPGEIALLENVRFYKEEEENSEEFAEKLALLGDIYVNDAFGTCHRAHASVSSIPKYIPSAAGFLLKKEIVNLNKVLLNPERPFVAILGGAKVSDKIRVIGNLLTKVDKLLIGGGMAYTFLKAQGKNVGISKVEIDKLPFAKDILSKTRIIVLPTDSVIAERIDKEAITKVVKSDIPDNWLGLDIGPESIANFISVLSTAKTVLWNGPVGVFEIPQFSNGTKTIAEHLSHRRATTIVGGGDTAAAVEKFGVTSKMTHVSTGGGASLEFLEGRELPGIAALKRT</sequence>
<dbReference type="InterPro" id="IPR015824">
    <property type="entry name" value="Phosphoglycerate_kinase_N"/>
</dbReference>
<comment type="pathway">
    <text evidence="2 11">Carbohydrate degradation; glycolysis; pyruvate from D-glyceraldehyde 3-phosphate: step 2/5.</text>
</comment>
<dbReference type="FunFam" id="3.40.50.1260:FF:000006">
    <property type="entry name" value="Phosphoglycerate kinase"/>
    <property type="match status" value="1"/>
</dbReference>
<dbReference type="SUPFAM" id="SSF53748">
    <property type="entry name" value="Phosphoglycerate kinase"/>
    <property type="match status" value="1"/>
</dbReference>
<dbReference type="CDD" id="cd00318">
    <property type="entry name" value="Phosphoglycerate_kinase"/>
    <property type="match status" value="1"/>
</dbReference>
<evidence type="ECO:0000313" key="16">
    <source>
        <dbReference type="Proteomes" id="UP000178797"/>
    </source>
</evidence>
<evidence type="ECO:0000256" key="8">
    <source>
        <dbReference type="ARBA" id="ARBA00022741"/>
    </source>
</evidence>
<comment type="subcellular location">
    <subcellularLocation>
        <location evidence="11">Cytoplasm</location>
    </subcellularLocation>
</comment>
<dbReference type="PANTHER" id="PTHR11406">
    <property type="entry name" value="PHOSPHOGLYCERATE KINASE"/>
    <property type="match status" value="1"/>
</dbReference>
<evidence type="ECO:0000256" key="10">
    <source>
        <dbReference type="ARBA" id="ARBA00022840"/>
    </source>
</evidence>
<evidence type="ECO:0000256" key="11">
    <source>
        <dbReference type="HAMAP-Rule" id="MF_00145"/>
    </source>
</evidence>
<evidence type="ECO:0000256" key="7">
    <source>
        <dbReference type="ARBA" id="ARBA00022679"/>
    </source>
</evidence>
<evidence type="ECO:0000256" key="14">
    <source>
        <dbReference type="RuleBase" id="RU000532"/>
    </source>
</evidence>
<dbReference type="Proteomes" id="UP000178797">
    <property type="component" value="Unassembled WGS sequence"/>
</dbReference>